<feature type="compositionally biased region" description="Basic and acidic residues" evidence="10">
    <location>
        <begin position="411"/>
        <end position="420"/>
    </location>
</feature>
<dbReference type="InterPro" id="IPR001841">
    <property type="entry name" value="Znf_RING"/>
</dbReference>
<feature type="domain" description="RING-type" evidence="12">
    <location>
        <begin position="141"/>
        <end position="194"/>
    </location>
</feature>
<feature type="compositionally biased region" description="Polar residues" evidence="10">
    <location>
        <begin position="547"/>
        <end position="568"/>
    </location>
</feature>
<accession>A0ABQ7WWJ1</accession>
<dbReference type="SUPFAM" id="SSF57903">
    <property type="entry name" value="FYVE/PHD zinc finger"/>
    <property type="match status" value="5"/>
</dbReference>
<dbReference type="Proteomes" id="UP000826656">
    <property type="component" value="Unassembled WGS sequence"/>
</dbReference>
<feature type="domain" description="RING-type" evidence="12">
    <location>
        <begin position="1159"/>
        <end position="1212"/>
    </location>
</feature>
<evidence type="ECO:0000256" key="5">
    <source>
        <dbReference type="ARBA" id="ARBA00022833"/>
    </source>
</evidence>
<feature type="compositionally biased region" description="Basic residues" evidence="10">
    <location>
        <begin position="422"/>
        <end position="434"/>
    </location>
</feature>
<feature type="compositionally biased region" description="Basic and acidic residues" evidence="10">
    <location>
        <begin position="1713"/>
        <end position="1733"/>
    </location>
</feature>
<feature type="region of interest" description="Disordered" evidence="10">
    <location>
        <begin position="1594"/>
        <end position="1737"/>
    </location>
</feature>
<evidence type="ECO:0000256" key="9">
    <source>
        <dbReference type="PROSITE-ProRule" id="PRU00175"/>
    </source>
</evidence>
<dbReference type="PROSITE" id="PS01359">
    <property type="entry name" value="ZF_PHD_1"/>
    <property type="match status" value="2"/>
</dbReference>
<feature type="region of interest" description="Disordered" evidence="10">
    <location>
        <begin position="411"/>
        <end position="451"/>
    </location>
</feature>
<feature type="region of interest" description="Disordered" evidence="10">
    <location>
        <begin position="1513"/>
        <end position="1548"/>
    </location>
</feature>
<dbReference type="PROSITE" id="PS50089">
    <property type="entry name" value="ZF_RING_2"/>
    <property type="match status" value="2"/>
</dbReference>
<feature type="compositionally biased region" description="Basic and acidic residues" evidence="10">
    <location>
        <begin position="758"/>
        <end position="769"/>
    </location>
</feature>
<keyword evidence="5" id="KW-0862">Zinc</keyword>
<dbReference type="InterPro" id="IPR019786">
    <property type="entry name" value="Zinc_finger_PHD-type_CS"/>
</dbReference>
<proteinExistence type="predicted"/>
<feature type="domain" description="PHD-type" evidence="11">
    <location>
        <begin position="1156"/>
        <end position="1214"/>
    </location>
</feature>
<dbReference type="InterPro" id="IPR001965">
    <property type="entry name" value="Znf_PHD"/>
</dbReference>
<feature type="region of interest" description="Disordered" evidence="10">
    <location>
        <begin position="687"/>
        <end position="769"/>
    </location>
</feature>
<sequence>MAFHTACPITCRKICFCPHGFPKGKNEFFRDVTRLEEFIKDPWGLKAKQPATIQVKVPKLNVAPPPQAPVGDGGGGSGGDGEEASTIASAQTKRAALQKKAAAASMAAEDFARRFESGDVEGSMKDVGGEEQGLSNVKVMCRLCFSGENEGGESARKLMSCKCCGKKYHRSCLKVWGQHRDLFHWSSWTCPSCRLCEGCQRTGDPNMFMFCKRCDAAYHCYCMQPPHKNVSSGPYLCHKHTKCHSCCSNVPGNGLSKRWFLGYTCCDACGRLFEKGNYCPVCLKVYRDSESTPMVCCDICQRWVHCQCDGISDEKYLQFQVDGNLPYACPTCRGNGYQGRNLEDAVQELWRRRDVADRDLIASLRAGAGLPVEDEIFSISSFSDDEDGTPVVKNEHSRSLKFSLKGLVDKSPKKSKEYGKKSSYKKSGKKKGLTGHKEGHPDAPSGGYSVGDVQNEELQAYGELESFSSPVGSFTEGTCSINQAGVIKHKFIDEVTGNMGKRTVQMKGIKPQLLDEDDVGIQTSMPKTSKGSKLVIHLGSRNKNIAGSLKSDASSCQKEQELTTSNGSEDLVQLRENENSERNDTADKLGGGKGHKVNHMDQIKGQNHRGKESNLMKIKKVSSEGTNFPAKVGGKLADGSGPYPPFKTFGILGKRSNDSSVITRAGVEAPAMRDNKLASVKYAEAGPASCDDLNDEKNSKPSVSNSARKDPKPLLKLKFKNPCHESQNAWASPGEEDKSMVKGQRSKRKRAPAFGEKASTRADDNSSQRYEDNTMDEFLDANWILQKLGKDAKGKRVEVHHSSDNTWHIGTVVEVFEGSPVVSVAFDDGKKKNVELGKQGIRFVSQKQKQLFFFGELKGSTDRCRSKFQVTAHCILQHHLSVSITCGRLSSDFLCLSSKLHSTSLMGAEHYSPPWFSVAPMMKWTDNHYRTLAHLISRKTWLYPEMLADETIVYQCGNLFVAEAMCVIAANTNVPVSVKCRIGLDDHDSYYELSGGSAISLFMDGRNIAFSVLCFVVCFGISDPVECFCLYWCSRKICFCPDGFPKDKNGFLGDVTGLEEFLKDPWGLKAKQPATCQVKVPKLIVASPPRVPVGNGDGEEAASTASAQTKRVALQKKAAAAASNVGEDFAGGFQSGDVEGSMKDVGGEEQGLSNVKVLCRLCFSSETEGGERARKMMSCNCCGKKYHLSCLKTWGQHRDLFHWSSWTCPSCRVCEGCQTTGDPNKFMYCKRCDAACHCYCMQPPLKKVSSGPYLCPKHTKCHSCCSNVPGNGLSVRWYLGYTCCDACGRLFVKGKYCQVCLKVYRDSETTPMVCCDICERWVHSQCDGISDEKYLQFQVDDLPYSCPTCRGYSYKSINLTNAVQELWKRRDVADRDLIASLRAGAGLPVDDEIFSISPFSEDENSAPLVKNQHKQSLKFSLKGLVGKSPQKSKECGKASGKEKGLAGQNEGHPDAPYGGYSAGDVKNDELQAYGELNSFSSPVGSLTEGICSFNEAGVIKHKFIDEVTGNMGKRTVQRNGSKPQHLDGDDVGIQSSMPKTSKGPNGNEDWVQLRENENSERNDTAAKLGGGTESNLVKIKKVSSEATHFPAKVGGRFADGSGPYSPLETSGILGKRSNDGSVITKAGAEVPATRDNKLTSVKHAEAGPASCDDLNEEKNISPSLSKSPRKDPKPLQRLNFKNPYHASQNALASPGEEEKSMVKGQKSTRKRVPTFEEKASTRSDDDSSQRYEDNTMDDFSDHNWILQKLGQNAKGKRVEFHHPFDNTWHRGTVVEVFEGSSVVSVALDDGKPKSLELGKQGIRLISPKQDC</sequence>
<keyword evidence="6" id="KW-0805">Transcription regulation</keyword>
<evidence type="ECO:0000313" key="14">
    <source>
        <dbReference type="Proteomes" id="UP000826656"/>
    </source>
</evidence>
<feature type="region of interest" description="Disordered" evidence="10">
    <location>
        <begin position="1426"/>
        <end position="1463"/>
    </location>
</feature>
<dbReference type="EMBL" id="JAIVGD010000001">
    <property type="protein sequence ID" value="KAH0784367.1"/>
    <property type="molecule type" value="Genomic_DNA"/>
</dbReference>
<feature type="compositionally biased region" description="Basic and acidic residues" evidence="10">
    <location>
        <begin position="1431"/>
        <end position="1444"/>
    </location>
</feature>
<evidence type="ECO:0000256" key="3">
    <source>
        <dbReference type="ARBA" id="ARBA00022737"/>
    </source>
</evidence>
<name>A0ABQ7WWJ1_SOLTU</name>
<dbReference type="InterPro" id="IPR011011">
    <property type="entry name" value="Znf_FYVE_PHD"/>
</dbReference>
<protein>
    <submittedName>
        <fullName evidence="13">Uncharacterized protein</fullName>
    </submittedName>
</protein>
<feature type="compositionally biased region" description="Polar residues" evidence="10">
    <location>
        <begin position="1533"/>
        <end position="1544"/>
    </location>
</feature>
<dbReference type="InterPro" id="IPR019787">
    <property type="entry name" value="Znf_PHD-finger"/>
</dbReference>
<evidence type="ECO:0000256" key="1">
    <source>
        <dbReference type="ARBA" id="ARBA00004123"/>
    </source>
</evidence>
<dbReference type="Pfam" id="PF00628">
    <property type="entry name" value="PHD"/>
    <property type="match status" value="3"/>
</dbReference>
<feature type="compositionally biased region" description="Basic and acidic residues" evidence="10">
    <location>
        <begin position="572"/>
        <end position="587"/>
    </location>
</feature>
<evidence type="ECO:0000256" key="2">
    <source>
        <dbReference type="ARBA" id="ARBA00022723"/>
    </source>
</evidence>
<reference evidence="13 14" key="1">
    <citation type="journal article" date="2021" name="bioRxiv">
        <title>Chromosome-scale and haplotype-resolved genome assembly of a tetraploid potato cultivar.</title>
        <authorList>
            <person name="Sun H."/>
            <person name="Jiao W.-B."/>
            <person name="Krause K."/>
            <person name="Campoy J.A."/>
            <person name="Goel M."/>
            <person name="Folz-Donahue K."/>
            <person name="Kukat C."/>
            <person name="Huettel B."/>
            <person name="Schneeberger K."/>
        </authorList>
    </citation>
    <scope>NUCLEOTIDE SEQUENCE [LARGE SCALE GENOMIC DNA]</scope>
    <source>
        <strain evidence="13">SolTubOtavaFocal</strain>
        <tissue evidence="13">Leaves</tissue>
    </source>
</reference>
<feature type="compositionally biased region" description="Basic and acidic residues" evidence="10">
    <location>
        <begin position="1632"/>
        <end position="1645"/>
    </location>
</feature>
<comment type="caution">
    <text evidence="13">The sequence shown here is derived from an EMBL/GenBank/DDBJ whole genome shotgun (WGS) entry which is preliminary data.</text>
</comment>
<evidence type="ECO:0000256" key="7">
    <source>
        <dbReference type="ARBA" id="ARBA00023163"/>
    </source>
</evidence>
<keyword evidence="3" id="KW-0677">Repeat</keyword>
<comment type="subcellular location">
    <subcellularLocation>
        <location evidence="1">Nucleus</location>
    </subcellularLocation>
</comment>
<keyword evidence="7" id="KW-0804">Transcription</keyword>
<feature type="region of interest" description="Disordered" evidence="10">
    <location>
        <begin position="547"/>
        <end position="599"/>
    </location>
</feature>
<keyword evidence="4 9" id="KW-0863">Zinc-finger</keyword>
<feature type="domain" description="PHD-type" evidence="11">
    <location>
        <begin position="138"/>
        <end position="196"/>
    </location>
</feature>
<evidence type="ECO:0000313" key="13">
    <source>
        <dbReference type="EMBL" id="KAH0784367.1"/>
    </source>
</evidence>
<dbReference type="PANTHER" id="PTHR45888:SF4">
    <property type="entry name" value="PHD FINGER PROTEIN 10"/>
    <property type="match status" value="1"/>
</dbReference>
<dbReference type="PANTHER" id="PTHR45888">
    <property type="entry name" value="HL01030P-RELATED"/>
    <property type="match status" value="1"/>
</dbReference>
<evidence type="ECO:0000256" key="10">
    <source>
        <dbReference type="SAM" id="MobiDB-lite"/>
    </source>
</evidence>
<evidence type="ECO:0000259" key="11">
    <source>
        <dbReference type="PROSITE" id="PS50016"/>
    </source>
</evidence>
<dbReference type="InterPro" id="IPR013083">
    <property type="entry name" value="Znf_RING/FYVE/PHD"/>
</dbReference>
<evidence type="ECO:0000256" key="4">
    <source>
        <dbReference type="ARBA" id="ARBA00022771"/>
    </source>
</evidence>
<dbReference type="PROSITE" id="PS50016">
    <property type="entry name" value="ZF_PHD_2"/>
    <property type="match status" value="4"/>
</dbReference>
<keyword evidence="8" id="KW-0539">Nucleus</keyword>
<dbReference type="SMART" id="SM00184">
    <property type="entry name" value="RING"/>
    <property type="match status" value="4"/>
</dbReference>
<gene>
    <name evidence="13" type="ORF">KY290_003965</name>
</gene>
<keyword evidence="2" id="KW-0479">Metal-binding</keyword>
<evidence type="ECO:0000259" key="12">
    <source>
        <dbReference type="PROSITE" id="PS50089"/>
    </source>
</evidence>
<dbReference type="SMART" id="SM00249">
    <property type="entry name" value="PHD"/>
    <property type="match status" value="6"/>
</dbReference>
<feature type="region of interest" description="Disordered" evidence="10">
    <location>
        <begin position="57"/>
        <end position="85"/>
    </location>
</feature>
<dbReference type="Gene3D" id="3.30.40.10">
    <property type="entry name" value="Zinc/RING finger domain, C3HC4 (zinc finger)"/>
    <property type="match status" value="4"/>
</dbReference>
<keyword evidence="14" id="KW-1185">Reference proteome</keyword>
<evidence type="ECO:0000256" key="6">
    <source>
        <dbReference type="ARBA" id="ARBA00023015"/>
    </source>
</evidence>
<feature type="domain" description="PHD-type" evidence="11">
    <location>
        <begin position="1294"/>
        <end position="1352"/>
    </location>
</feature>
<organism evidence="13 14">
    <name type="scientific">Solanum tuberosum</name>
    <name type="common">Potato</name>
    <dbReference type="NCBI Taxonomy" id="4113"/>
    <lineage>
        <taxon>Eukaryota</taxon>
        <taxon>Viridiplantae</taxon>
        <taxon>Streptophyta</taxon>
        <taxon>Embryophyta</taxon>
        <taxon>Tracheophyta</taxon>
        <taxon>Spermatophyta</taxon>
        <taxon>Magnoliopsida</taxon>
        <taxon>eudicotyledons</taxon>
        <taxon>Gunneridae</taxon>
        <taxon>Pentapetalae</taxon>
        <taxon>asterids</taxon>
        <taxon>lamiids</taxon>
        <taxon>Solanales</taxon>
        <taxon>Solanaceae</taxon>
        <taxon>Solanoideae</taxon>
        <taxon>Solaneae</taxon>
        <taxon>Solanum</taxon>
    </lineage>
</organism>
<feature type="domain" description="PHD-type" evidence="11">
    <location>
        <begin position="276"/>
        <end position="335"/>
    </location>
</feature>
<evidence type="ECO:0000256" key="8">
    <source>
        <dbReference type="ARBA" id="ARBA00023242"/>
    </source>
</evidence>
<dbReference type="SUPFAM" id="SSF51395">
    <property type="entry name" value="FMN-linked oxidoreductases"/>
    <property type="match status" value="1"/>
</dbReference>